<evidence type="ECO:0000256" key="1">
    <source>
        <dbReference type="ARBA" id="ARBA00004141"/>
    </source>
</evidence>
<feature type="transmembrane region" description="Helical" evidence="9">
    <location>
        <begin position="464"/>
        <end position="487"/>
    </location>
</feature>
<comment type="function">
    <text evidence="9">Acts as a magnesium transporter.</text>
</comment>
<dbReference type="SUPFAM" id="SSF54631">
    <property type="entry name" value="CBS-domain pair"/>
    <property type="match status" value="1"/>
</dbReference>
<evidence type="ECO:0000313" key="12">
    <source>
        <dbReference type="EMBL" id="GER01365.1"/>
    </source>
</evidence>
<dbReference type="RefSeq" id="WP_210432527.1">
    <property type="nucleotide sequence ID" value="NZ_BKCM01000009.1"/>
</dbReference>
<dbReference type="Pfam" id="PF00571">
    <property type="entry name" value="CBS"/>
    <property type="match status" value="1"/>
</dbReference>
<dbReference type="InterPro" id="IPR006669">
    <property type="entry name" value="MgtE_transporter"/>
</dbReference>
<dbReference type="CDD" id="cd04606">
    <property type="entry name" value="CBS_pair_Mg_transporter"/>
    <property type="match status" value="1"/>
</dbReference>
<dbReference type="Gene3D" id="1.25.60.10">
    <property type="entry name" value="MgtE N-terminal domain-like"/>
    <property type="match status" value="1"/>
</dbReference>
<dbReference type="InterPro" id="IPR006668">
    <property type="entry name" value="Mg_transptr_MgtE_intracell_dom"/>
</dbReference>
<comment type="caution">
    <text evidence="12">The sequence shown here is derived from an EMBL/GenBank/DDBJ whole genome shotgun (WGS) entry which is preliminary data.</text>
</comment>
<name>A0A5A7N0Y2_9PROT</name>
<keyword evidence="3 9" id="KW-0813">Transport</keyword>
<feature type="transmembrane region" description="Helical" evidence="9">
    <location>
        <begin position="325"/>
        <end position="345"/>
    </location>
</feature>
<dbReference type="InterPro" id="IPR038076">
    <property type="entry name" value="MgtE_N_sf"/>
</dbReference>
<keyword evidence="5 9" id="KW-0460">Magnesium</keyword>
<proteinExistence type="inferred from homology"/>
<dbReference type="GO" id="GO:0005886">
    <property type="term" value="C:plasma membrane"/>
    <property type="evidence" value="ECO:0007669"/>
    <property type="project" value="UniProtKB-SubCell"/>
</dbReference>
<evidence type="ECO:0000256" key="2">
    <source>
        <dbReference type="ARBA" id="ARBA00009749"/>
    </source>
</evidence>
<evidence type="ECO:0000259" key="11">
    <source>
        <dbReference type="PROSITE" id="PS51371"/>
    </source>
</evidence>
<evidence type="ECO:0000256" key="9">
    <source>
        <dbReference type="RuleBase" id="RU362011"/>
    </source>
</evidence>
<dbReference type="SMART" id="SM00924">
    <property type="entry name" value="MgtE_N"/>
    <property type="match status" value="1"/>
</dbReference>
<reference evidence="12 13" key="1">
    <citation type="submission" date="2019-09" db="EMBL/GenBank/DDBJ databases">
        <title>NBRP : Genome information of microbial organism related human and environment.</title>
        <authorList>
            <person name="Hattori M."/>
            <person name="Oshima K."/>
            <person name="Inaba H."/>
            <person name="Suda W."/>
            <person name="Sakamoto M."/>
            <person name="Iino T."/>
            <person name="Kitahara M."/>
            <person name="Oshida Y."/>
            <person name="Iida T."/>
            <person name="Kudo T."/>
            <person name="Itoh T."/>
            <person name="Ohkuma M."/>
        </authorList>
    </citation>
    <scope>NUCLEOTIDE SEQUENCE [LARGE SCALE GENOMIC DNA]</scope>
    <source>
        <strain evidence="12 13">Mie-1</strain>
    </source>
</reference>
<keyword evidence="9" id="KW-0479">Metal-binding</keyword>
<dbReference type="Gene3D" id="1.10.357.20">
    <property type="entry name" value="SLC41 divalent cation transporters, integral membrane domain"/>
    <property type="match status" value="1"/>
</dbReference>
<accession>A0A5A7N0Y2</accession>
<keyword evidence="6 9" id="KW-1133">Transmembrane helix</keyword>
<comment type="subcellular location">
    <subcellularLocation>
        <location evidence="9">Cell membrane</location>
        <topology evidence="9">Multi-pass membrane protein</topology>
    </subcellularLocation>
    <subcellularLocation>
        <location evidence="1">Membrane</location>
        <topology evidence="1">Multi-pass membrane protein</topology>
    </subcellularLocation>
</comment>
<dbReference type="PROSITE" id="PS51371">
    <property type="entry name" value="CBS"/>
    <property type="match status" value="1"/>
</dbReference>
<dbReference type="GO" id="GO:0015095">
    <property type="term" value="F:magnesium ion transmembrane transporter activity"/>
    <property type="evidence" value="ECO:0007669"/>
    <property type="project" value="UniProtKB-UniRule"/>
</dbReference>
<dbReference type="InterPro" id="IPR046342">
    <property type="entry name" value="CBS_dom_sf"/>
</dbReference>
<dbReference type="Pfam" id="PF03448">
    <property type="entry name" value="MgtE_N"/>
    <property type="match status" value="1"/>
</dbReference>
<feature type="domain" description="CBS" evidence="11">
    <location>
        <begin position="244"/>
        <end position="300"/>
    </location>
</feature>
<dbReference type="EMBL" id="BKCM01000009">
    <property type="protein sequence ID" value="GER01365.1"/>
    <property type="molecule type" value="Genomic_DNA"/>
</dbReference>
<dbReference type="AlphaFoldDB" id="A0A5A7N0Y2"/>
<evidence type="ECO:0000256" key="10">
    <source>
        <dbReference type="SAM" id="MobiDB-lite"/>
    </source>
</evidence>
<feature type="transmembrane region" description="Helical" evidence="9">
    <location>
        <begin position="351"/>
        <end position="378"/>
    </location>
</feature>
<sequence length="488" mass="52626">MTTPEDRDDLTTPDRASNTPEDNTQGPSPDAGQQDPNYGMDIHLQPDFVRAIVDAIHADDTDTARALVADLHVADIADLFEVLSSEERRSLARLVADALDPNFLSELEGAAFDDVVKVISPSIIADAVKQLDTDDAVYILEDLNAESQQEVLHALTREDRTALEEGLAFPEDSAGRLMQRHLVAVPEFWSIGQTIDFLRAQEDDQSPNDFYELIVVDPAYRPIGTVPLSRVLSCKRPMRIKDVMNPDPHIMHVTTDQEEVARQFAKYHLISAGVVNDYGRLVGVITVDDIVGVIEDEAQEDILALAGVSEGDVNVSIRDVSRTRFIWLFVNMGTAVLASLVIGLFDATLEAMVALAVLMPIVASMGGNAGTQTMAVAVRALATKELSPANAMRIVNKELIVALINGVGLAIVVGIVGMIWFGDILLSLVLATAMIINMVVAGLSGIMVPMILDRFGVDPAVASSVFVTTITDVVGFFAFLGLAALVLV</sequence>
<evidence type="ECO:0000256" key="3">
    <source>
        <dbReference type="ARBA" id="ARBA00022448"/>
    </source>
</evidence>
<dbReference type="GO" id="GO:0046872">
    <property type="term" value="F:metal ion binding"/>
    <property type="evidence" value="ECO:0007669"/>
    <property type="project" value="UniProtKB-KW"/>
</dbReference>
<dbReference type="NCBIfam" id="TIGR00400">
    <property type="entry name" value="mgtE"/>
    <property type="match status" value="1"/>
</dbReference>
<feature type="region of interest" description="Disordered" evidence="10">
    <location>
        <begin position="1"/>
        <end position="40"/>
    </location>
</feature>
<keyword evidence="9" id="KW-1003">Cell membrane</keyword>
<dbReference type="Pfam" id="PF01769">
    <property type="entry name" value="MgtE"/>
    <property type="match status" value="1"/>
</dbReference>
<dbReference type="SUPFAM" id="SSF158791">
    <property type="entry name" value="MgtE N-terminal domain-like"/>
    <property type="match status" value="1"/>
</dbReference>
<dbReference type="SUPFAM" id="SSF161093">
    <property type="entry name" value="MgtE membrane domain-like"/>
    <property type="match status" value="1"/>
</dbReference>
<feature type="transmembrane region" description="Helical" evidence="9">
    <location>
        <begin position="399"/>
        <end position="422"/>
    </location>
</feature>
<keyword evidence="13" id="KW-1185">Reference proteome</keyword>
<evidence type="ECO:0000256" key="8">
    <source>
        <dbReference type="PROSITE-ProRule" id="PRU00703"/>
    </source>
</evidence>
<feature type="transmembrane region" description="Helical" evidence="9">
    <location>
        <begin position="428"/>
        <end position="452"/>
    </location>
</feature>
<evidence type="ECO:0000256" key="6">
    <source>
        <dbReference type="ARBA" id="ARBA00022989"/>
    </source>
</evidence>
<evidence type="ECO:0000256" key="7">
    <source>
        <dbReference type="ARBA" id="ARBA00023136"/>
    </source>
</evidence>
<dbReference type="PANTHER" id="PTHR43773">
    <property type="entry name" value="MAGNESIUM TRANSPORTER MGTE"/>
    <property type="match status" value="1"/>
</dbReference>
<dbReference type="InterPro" id="IPR000644">
    <property type="entry name" value="CBS_dom"/>
</dbReference>
<dbReference type="Gene3D" id="3.10.580.10">
    <property type="entry name" value="CBS-domain"/>
    <property type="match status" value="1"/>
</dbReference>
<comment type="subunit">
    <text evidence="9">Homodimer.</text>
</comment>
<dbReference type="Proteomes" id="UP000325187">
    <property type="component" value="Unassembled WGS sequence"/>
</dbReference>
<keyword evidence="4 9" id="KW-0812">Transmembrane</keyword>
<keyword evidence="7 9" id="KW-0472">Membrane</keyword>
<dbReference type="InterPro" id="IPR006667">
    <property type="entry name" value="SLC41_membr_dom"/>
</dbReference>
<dbReference type="InterPro" id="IPR036739">
    <property type="entry name" value="SLC41_membr_dom_sf"/>
</dbReference>
<evidence type="ECO:0000256" key="5">
    <source>
        <dbReference type="ARBA" id="ARBA00022842"/>
    </source>
</evidence>
<gene>
    <name evidence="12" type="ORF">JCM17845_19880</name>
</gene>
<comment type="similarity">
    <text evidence="2 9">Belongs to the SLC41A transporter family.</text>
</comment>
<feature type="compositionally biased region" description="Polar residues" evidence="10">
    <location>
        <begin position="14"/>
        <end position="27"/>
    </location>
</feature>
<evidence type="ECO:0000313" key="13">
    <source>
        <dbReference type="Proteomes" id="UP000325187"/>
    </source>
</evidence>
<dbReference type="PANTHER" id="PTHR43773:SF1">
    <property type="entry name" value="MAGNESIUM TRANSPORTER MGTE"/>
    <property type="match status" value="1"/>
</dbReference>
<keyword evidence="8" id="KW-0129">CBS domain</keyword>
<evidence type="ECO:0000256" key="4">
    <source>
        <dbReference type="ARBA" id="ARBA00022692"/>
    </source>
</evidence>
<protein>
    <recommendedName>
        <fullName evidence="9">Magnesium transporter MgtE</fullName>
    </recommendedName>
</protein>
<organism evidence="12 13">
    <name type="scientific">Iodidimonas gelatinilytica</name>
    <dbReference type="NCBI Taxonomy" id="1236966"/>
    <lineage>
        <taxon>Bacteria</taxon>
        <taxon>Pseudomonadati</taxon>
        <taxon>Pseudomonadota</taxon>
        <taxon>Alphaproteobacteria</taxon>
        <taxon>Iodidimonadales</taxon>
        <taxon>Iodidimonadaceae</taxon>
        <taxon>Iodidimonas</taxon>
    </lineage>
</organism>